<keyword evidence="3 6" id="KW-0812">Transmembrane</keyword>
<feature type="transmembrane region" description="Helical" evidence="6">
    <location>
        <begin position="731"/>
        <end position="750"/>
    </location>
</feature>
<dbReference type="EMBL" id="JBHSJJ010000002">
    <property type="protein sequence ID" value="MFC4870678.1"/>
    <property type="molecule type" value="Genomic_DNA"/>
</dbReference>
<feature type="transmembrane region" description="Helical" evidence="6">
    <location>
        <begin position="679"/>
        <end position="703"/>
    </location>
</feature>
<evidence type="ECO:0000313" key="10">
    <source>
        <dbReference type="Proteomes" id="UP001595818"/>
    </source>
</evidence>
<evidence type="ECO:0000256" key="2">
    <source>
        <dbReference type="ARBA" id="ARBA00022475"/>
    </source>
</evidence>
<proteinExistence type="predicted"/>
<dbReference type="Proteomes" id="UP001595818">
    <property type="component" value="Unassembled WGS sequence"/>
</dbReference>
<keyword evidence="5 6" id="KW-0472">Membrane</keyword>
<dbReference type="InterPro" id="IPR050250">
    <property type="entry name" value="Macrolide_Exporter_MacB"/>
</dbReference>
<feature type="transmembrane region" description="Helical" evidence="6">
    <location>
        <begin position="21"/>
        <end position="43"/>
    </location>
</feature>
<dbReference type="Pfam" id="PF02687">
    <property type="entry name" value="FtsX"/>
    <property type="match status" value="2"/>
</dbReference>
<feature type="transmembrane region" description="Helical" evidence="6">
    <location>
        <begin position="331"/>
        <end position="359"/>
    </location>
</feature>
<evidence type="ECO:0000259" key="7">
    <source>
        <dbReference type="Pfam" id="PF02687"/>
    </source>
</evidence>
<feature type="transmembrane region" description="Helical" evidence="6">
    <location>
        <begin position="423"/>
        <end position="446"/>
    </location>
</feature>
<evidence type="ECO:0000313" key="9">
    <source>
        <dbReference type="EMBL" id="MFC4870678.1"/>
    </source>
</evidence>
<feature type="domain" description="ABC3 transporter permease C-terminal" evidence="7">
    <location>
        <begin position="290"/>
        <end position="407"/>
    </location>
</feature>
<name>A0ABV9SWD8_9BACT</name>
<feature type="domain" description="MacB-like periplasmic core" evidence="8">
    <location>
        <begin position="20"/>
        <end position="237"/>
    </location>
</feature>
<dbReference type="RefSeq" id="WP_377061447.1">
    <property type="nucleotide sequence ID" value="NZ_JBHSJJ010000002.1"/>
</dbReference>
<gene>
    <name evidence="9" type="ORF">ACFPFU_03200</name>
</gene>
<feature type="transmembrane region" description="Helical" evidence="6">
    <location>
        <begin position="379"/>
        <end position="402"/>
    </location>
</feature>
<keyword evidence="10" id="KW-1185">Reference proteome</keyword>
<evidence type="ECO:0000259" key="8">
    <source>
        <dbReference type="Pfam" id="PF12704"/>
    </source>
</evidence>
<sequence length="802" mass="90122">MWKNYLKTAWRNLWKNRFYSLINISGLAIGLAACIVILLFVFYERSFDSFHTKNIYRLNEVQKWEGMVAPQNVALSMFPMGPTLRDEFPEILNFTRINNFGKVALRTETRSITIPEALWADSTFLQLFDFELIAGDRNTALQKPNSVVLTKKSAFSLFGEEDALGQSVTHYGRDTLSFMVTGISEDVPDNSHLKFGGLFSFNTITGPRHMENWGGNWLVTYLELANGTDLKALEDKFPAYLQSHMGEERAKGYELFLQPLQEVHAYSTNITHDYLNYQKFDSNYTAVFSIIAIMVLIIASINFINLSSARSAGRAKEIGVRKTVGAKRLQLYFQFIGESVLLCFIALLLSLVLVALLLPYVNHLSQRQIDFPLFSDARFVMALLIGTLAAGVLSGLYPAAYLSSFQPTKVLKGTPQTGRGKPLFRNILVIGQFSSAVFLIIATVFATEQLRFMQKKDPGFQREQVVTVPLDSKSNPKYEALKQELLSSTFINGVTASQQKLGNNLHQTGVSYHGNGPVRQLATSQVVVDPDFLNVYQISLVAGRNFSADYDSENGRTYIINETLARELLRDEPETPIESLIGRGFGFSGLDSLGKIIGVARDFNFNSLHHKIETLCLFNQKDWGYGEVSIKINGEKANEAVGYIQSTWNRIVPESEFEYEFLDDHFARLYRADNTLSEIVGVLTILAILISCLGLFGLASFSAEQRIKEIGIRKVLGATIQNVVAIISRDFIKLVFIANLIAWPLAWYALDRWLQDFAFRIEIEWWVFILAGIASVCIALVTVSFQSIKAALMNPVNSLRTE</sequence>
<dbReference type="PANTHER" id="PTHR30572">
    <property type="entry name" value="MEMBRANE COMPONENT OF TRANSPORTER-RELATED"/>
    <property type="match status" value="1"/>
</dbReference>
<organism evidence="9 10">
    <name type="scientific">Negadavirga shengliensis</name>
    <dbReference type="NCBI Taxonomy" id="1389218"/>
    <lineage>
        <taxon>Bacteria</taxon>
        <taxon>Pseudomonadati</taxon>
        <taxon>Bacteroidota</taxon>
        <taxon>Cytophagia</taxon>
        <taxon>Cytophagales</taxon>
        <taxon>Cyclobacteriaceae</taxon>
        <taxon>Negadavirga</taxon>
    </lineage>
</organism>
<dbReference type="PANTHER" id="PTHR30572:SF18">
    <property type="entry name" value="ABC-TYPE MACROLIDE FAMILY EXPORT SYSTEM PERMEASE COMPONENT 2"/>
    <property type="match status" value="1"/>
</dbReference>
<evidence type="ECO:0000256" key="1">
    <source>
        <dbReference type="ARBA" id="ARBA00004651"/>
    </source>
</evidence>
<comment type="caution">
    <text evidence="9">The sequence shown here is derived from an EMBL/GenBank/DDBJ whole genome shotgun (WGS) entry which is preliminary data.</text>
</comment>
<dbReference type="InterPro" id="IPR025857">
    <property type="entry name" value="MacB_PCD"/>
</dbReference>
<dbReference type="PROSITE" id="PS51257">
    <property type="entry name" value="PROKAR_LIPOPROTEIN"/>
    <property type="match status" value="1"/>
</dbReference>
<feature type="transmembrane region" description="Helical" evidence="6">
    <location>
        <begin position="284"/>
        <end position="306"/>
    </location>
</feature>
<feature type="domain" description="ABC3 transporter permease C-terminal" evidence="7">
    <location>
        <begin position="682"/>
        <end position="795"/>
    </location>
</feature>
<reference evidence="10" key="1">
    <citation type="journal article" date="2019" name="Int. J. Syst. Evol. Microbiol.">
        <title>The Global Catalogue of Microorganisms (GCM) 10K type strain sequencing project: providing services to taxonomists for standard genome sequencing and annotation.</title>
        <authorList>
            <consortium name="The Broad Institute Genomics Platform"/>
            <consortium name="The Broad Institute Genome Sequencing Center for Infectious Disease"/>
            <person name="Wu L."/>
            <person name="Ma J."/>
        </authorList>
    </citation>
    <scope>NUCLEOTIDE SEQUENCE [LARGE SCALE GENOMIC DNA]</scope>
    <source>
        <strain evidence="10">CGMCC 4.7466</strain>
    </source>
</reference>
<keyword evidence="2" id="KW-1003">Cell membrane</keyword>
<keyword evidence="4 6" id="KW-1133">Transmembrane helix</keyword>
<evidence type="ECO:0000256" key="3">
    <source>
        <dbReference type="ARBA" id="ARBA00022692"/>
    </source>
</evidence>
<dbReference type="Pfam" id="PF12704">
    <property type="entry name" value="MacB_PCD"/>
    <property type="match status" value="1"/>
</dbReference>
<evidence type="ECO:0000256" key="6">
    <source>
        <dbReference type="SAM" id="Phobius"/>
    </source>
</evidence>
<protein>
    <submittedName>
        <fullName evidence="9">ABC transporter permease</fullName>
    </submittedName>
</protein>
<accession>A0ABV9SWD8</accession>
<comment type="subcellular location">
    <subcellularLocation>
        <location evidence="1">Cell membrane</location>
        <topology evidence="1">Multi-pass membrane protein</topology>
    </subcellularLocation>
</comment>
<evidence type="ECO:0000256" key="4">
    <source>
        <dbReference type="ARBA" id="ARBA00022989"/>
    </source>
</evidence>
<dbReference type="InterPro" id="IPR003838">
    <property type="entry name" value="ABC3_permease_C"/>
</dbReference>
<evidence type="ECO:0000256" key="5">
    <source>
        <dbReference type="ARBA" id="ARBA00023136"/>
    </source>
</evidence>
<feature type="transmembrane region" description="Helical" evidence="6">
    <location>
        <begin position="765"/>
        <end position="785"/>
    </location>
</feature>